<accession>A0ABR9ITX4</accession>
<protein>
    <submittedName>
        <fullName evidence="1">Uncharacterized protein</fullName>
    </submittedName>
</protein>
<organism evidence="1 2">
    <name type="scientific">Rhizobium viscosum</name>
    <name type="common">Arthrobacter viscosus</name>
    <dbReference type="NCBI Taxonomy" id="1673"/>
    <lineage>
        <taxon>Bacteria</taxon>
        <taxon>Pseudomonadati</taxon>
        <taxon>Pseudomonadota</taxon>
        <taxon>Alphaproteobacteria</taxon>
        <taxon>Hyphomicrobiales</taxon>
        <taxon>Rhizobiaceae</taxon>
        <taxon>Rhizobium/Agrobacterium group</taxon>
        <taxon>Rhizobium</taxon>
    </lineage>
</organism>
<name>A0ABR9ITX4_RHIVS</name>
<sequence>MRLLMMLILALMIASVIGILGVQMFGGGSGKSDKPPAVIQQPEPK</sequence>
<dbReference type="EMBL" id="JADBEC010000001">
    <property type="protein sequence ID" value="MBE1506655.1"/>
    <property type="molecule type" value="Genomic_DNA"/>
</dbReference>
<dbReference type="RefSeq" id="WP_192730329.1">
    <property type="nucleotide sequence ID" value="NZ_BAAAVL010000021.1"/>
</dbReference>
<proteinExistence type="predicted"/>
<reference evidence="1 2" key="1">
    <citation type="submission" date="2020-10" db="EMBL/GenBank/DDBJ databases">
        <title>Sequencing the genomes of 1000 actinobacteria strains.</title>
        <authorList>
            <person name="Klenk H.-P."/>
        </authorList>
    </citation>
    <scope>NUCLEOTIDE SEQUENCE [LARGE SCALE GENOMIC DNA]</scope>
    <source>
        <strain evidence="1 2">DSM 7307</strain>
    </source>
</reference>
<gene>
    <name evidence="1" type="ORF">H4W29_003836</name>
</gene>
<comment type="caution">
    <text evidence="1">The sequence shown here is derived from an EMBL/GenBank/DDBJ whole genome shotgun (WGS) entry which is preliminary data.</text>
</comment>
<keyword evidence="2" id="KW-1185">Reference proteome</keyword>
<dbReference type="Proteomes" id="UP000620262">
    <property type="component" value="Unassembled WGS sequence"/>
</dbReference>
<evidence type="ECO:0000313" key="2">
    <source>
        <dbReference type="Proteomes" id="UP000620262"/>
    </source>
</evidence>
<evidence type="ECO:0000313" key="1">
    <source>
        <dbReference type="EMBL" id="MBE1506655.1"/>
    </source>
</evidence>